<name>A0AAD2HLT3_9AGAR</name>
<organism evidence="1 2">
    <name type="scientific">Mycena citricolor</name>
    <dbReference type="NCBI Taxonomy" id="2018698"/>
    <lineage>
        <taxon>Eukaryota</taxon>
        <taxon>Fungi</taxon>
        <taxon>Dikarya</taxon>
        <taxon>Basidiomycota</taxon>
        <taxon>Agaricomycotina</taxon>
        <taxon>Agaricomycetes</taxon>
        <taxon>Agaricomycetidae</taxon>
        <taxon>Agaricales</taxon>
        <taxon>Marasmiineae</taxon>
        <taxon>Mycenaceae</taxon>
        <taxon>Mycena</taxon>
    </lineage>
</organism>
<keyword evidence="2" id="KW-1185">Reference proteome</keyword>
<accession>A0AAD2HLT3</accession>
<dbReference type="AlphaFoldDB" id="A0AAD2HLT3"/>
<dbReference type="Proteomes" id="UP001295794">
    <property type="component" value="Unassembled WGS sequence"/>
</dbReference>
<comment type="caution">
    <text evidence="1">The sequence shown here is derived from an EMBL/GenBank/DDBJ whole genome shotgun (WGS) entry which is preliminary data.</text>
</comment>
<evidence type="ECO:0000313" key="2">
    <source>
        <dbReference type="Proteomes" id="UP001295794"/>
    </source>
</evidence>
<evidence type="ECO:0000313" key="1">
    <source>
        <dbReference type="EMBL" id="CAK5277160.1"/>
    </source>
</evidence>
<protein>
    <submittedName>
        <fullName evidence="1">Uncharacterized protein</fullName>
    </submittedName>
</protein>
<sequence>MHLSTVHSPHLRISCAAHILRIFLGVHIVHFPLCIACTAHIRAVEIRPVAIT</sequence>
<dbReference type="EMBL" id="CAVNYO010000419">
    <property type="protein sequence ID" value="CAK5277160.1"/>
    <property type="molecule type" value="Genomic_DNA"/>
</dbReference>
<gene>
    <name evidence="1" type="ORF">MYCIT1_LOCUS25996</name>
</gene>
<reference evidence="1" key="1">
    <citation type="submission" date="2023-11" db="EMBL/GenBank/DDBJ databases">
        <authorList>
            <person name="De Vega J J."/>
            <person name="De Vega J J."/>
        </authorList>
    </citation>
    <scope>NUCLEOTIDE SEQUENCE</scope>
</reference>
<proteinExistence type="predicted"/>